<evidence type="ECO:0000256" key="3">
    <source>
        <dbReference type="ARBA" id="ARBA00022679"/>
    </source>
</evidence>
<dbReference type="Pfam" id="PF00069">
    <property type="entry name" value="Pkinase"/>
    <property type="match status" value="2"/>
</dbReference>
<dbReference type="EMBL" id="JAODUP010000167">
    <property type="protein sequence ID" value="KAK2158591.1"/>
    <property type="molecule type" value="Genomic_DNA"/>
</dbReference>
<evidence type="ECO:0000256" key="2">
    <source>
        <dbReference type="ARBA" id="ARBA00022527"/>
    </source>
</evidence>
<gene>
    <name evidence="12" type="ORF">LSH36_167g08058</name>
</gene>
<dbReference type="AlphaFoldDB" id="A0AAD9N864"/>
<dbReference type="PANTHER" id="PTHR24056">
    <property type="entry name" value="CELL DIVISION PROTEIN KINASE"/>
    <property type="match status" value="1"/>
</dbReference>
<feature type="binding site" evidence="9">
    <location>
        <position position="35"/>
    </location>
    <ligand>
        <name>ATP</name>
        <dbReference type="ChEBI" id="CHEBI:30616"/>
    </ligand>
</feature>
<evidence type="ECO:0000256" key="9">
    <source>
        <dbReference type="PROSITE-ProRule" id="PRU10141"/>
    </source>
</evidence>
<dbReference type="FunFam" id="3.30.200.20:FF:000049">
    <property type="entry name" value="cyclin-dependent kinase-like 1 isoform X1"/>
    <property type="match status" value="1"/>
</dbReference>
<dbReference type="InterPro" id="IPR017441">
    <property type="entry name" value="Protein_kinase_ATP_BS"/>
</dbReference>
<organism evidence="12 13">
    <name type="scientific">Paralvinella palmiformis</name>
    <dbReference type="NCBI Taxonomy" id="53620"/>
    <lineage>
        <taxon>Eukaryota</taxon>
        <taxon>Metazoa</taxon>
        <taxon>Spiralia</taxon>
        <taxon>Lophotrochozoa</taxon>
        <taxon>Annelida</taxon>
        <taxon>Polychaeta</taxon>
        <taxon>Sedentaria</taxon>
        <taxon>Canalipalpata</taxon>
        <taxon>Terebellida</taxon>
        <taxon>Terebelliformia</taxon>
        <taxon>Alvinellidae</taxon>
        <taxon>Paralvinella</taxon>
    </lineage>
</organism>
<comment type="catalytic activity">
    <reaction evidence="8">
        <text>L-seryl-[protein] + ATP = O-phospho-L-seryl-[protein] + ADP + H(+)</text>
        <dbReference type="Rhea" id="RHEA:17989"/>
        <dbReference type="Rhea" id="RHEA-COMP:9863"/>
        <dbReference type="Rhea" id="RHEA-COMP:11604"/>
        <dbReference type="ChEBI" id="CHEBI:15378"/>
        <dbReference type="ChEBI" id="CHEBI:29999"/>
        <dbReference type="ChEBI" id="CHEBI:30616"/>
        <dbReference type="ChEBI" id="CHEBI:83421"/>
        <dbReference type="ChEBI" id="CHEBI:456216"/>
        <dbReference type="EC" id="2.7.11.22"/>
    </reaction>
</comment>
<dbReference type="Gene3D" id="1.10.510.10">
    <property type="entry name" value="Transferase(Phosphotransferase) domain 1"/>
    <property type="match status" value="1"/>
</dbReference>
<comment type="catalytic activity">
    <reaction evidence="7">
        <text>L-threonyl-[protein] + ATP = O-phospho-L-threonyl-[protein] + ADP + H(+)</text>
        <dbReference type="Rhea" id="RHEA:46608"/>
        <dbReference type="Rhea" id="RHEA-COMP:11060"/>
        <dbReference type="Rhea" id="RHEA-COMP:11605"/>
        <dbReference type="ChEBI" id="CHEBI:15378"/>
        <dbReference type="ChEBI" id="CHEBI:30013"/>
        <dbReference type="ChEBI" id="CHEBI:30616"/>
        <dbReference type="ChEBI" id="CHEBI:61977"/>
        <dbReference type="ChEBI" id="CHEBI:456216"/>
        <dbReference type="EC" id="2.7.11.22"/>
    </reaction>
</comment>
<dbReference type="InterPro" id="IPR000719">
    <property type="entry name" value="Prot_kinase_dom"/>
</dbReference>
<dbReference type="GO" id="GO:0004693">
    <property type="term" value="F:cyclin-dependent protein serine/threonine kinase activity"/>
    <property type="evidence" value="ECO:0007669"/>
    <property type="project" value="UniProtKB-EC"/>
</dbReference>
<dbReference type="FunFam" id="1.10.510.10:FF:000624">
    <property type="entry name" value="Mitogen-activated protein kinase"/>
    <property type="match status" value="1"/>
</dbReference>
<evidence type="ECO:0000259" key="11">
    <source>
        <dbReference type="PROSITE" id="PS50011"/>
    </source>
</evidence>
<evidence type="ECO:0000256" key="5">
    <source>
        <dbReference type="ARBA" id="ARBA00022777"/>
    </source>
</evidence>
<sequence length="324" mass="37649">MMDKYEKLGKIGEGSYGVVFKCRNRETGSIVAIKKFVESEDDPLIKKIAMREIRMLKQLKHNNLVNLIEVFKRKKRLHLVFEYVDHTVLNELERHPTGDVKPENILITKNQVVKLCDFGFARLLTGPDDEYTDYVATRWYRAPELLVGDTLYGPPVDIWAIGCVFAELITGRALWPGRSDVDQLYLIRKTFGSLLPRHLEIFNNNSFFKGLPIPEPEVMEPLEFKFPNISADAMDFMKGCFKLDPGERLTCEQLLQHPYMERPAVRYQEPVDNQKRRPKNVNFPVLPQTYYPVPGQSPIPNLTNHQKHQQKKHRDQEPPHLPNI</sequence>
<dbReference type="GO" id="GO:0005524">
    <property type="term" value="F:ATP binding"/>
    <property type="evidence" value="ECO:0007669"/>
    <property type="project" value="UniProtKB-UniRule"/>
</dbReference>
<dbReference type="Gene3D" id="3.30.200.20">
    <property type="entry name" value="Phosphorylase Kinase, domain 1"/>
    <property type="match status" value="1"/>
</dbReference>
<proteinExistence type="predicted"/>
<dbReference type="InterPro" id="IPR050108">
    <property type="entry name" value="CDK"/>
</dbReference>
<dbReference type="PANTHER" id="PTHR24056:SF222">
    <property type="entry name" value="CYCLIN-DEPENDENT KINASE-LIKE 1"/>
    <property type="match status" value="1"/>
</dbReference>
<dbReference type="Proteomes" id="UP001208570">
    <property type="component" value="Unassembled WGS sequence"/>
</dbReference>
<name>A0AAD9N864_9ANNE</name>
<dbReference type="PROSITE" id="PS00107">
    <property type="entry name" value="PROTEIN_KINASE_ATP"/>
    <property type="match status" value="1"/>
</dbReference>
<keyword evidence="4 9" id="KW-0547">Nucleotide-binding</keyword>
<dbReference type="InterPro" id="IPR011009">
    <property type="entry name" value="Kinase-like_dom_sf"/>
</dbReference>
<protein>
    <recommendedName>
        <fullName evidence="1">cyclin-dependent kinase</fullName>
        <ecNumber evidence="1">2.7.11.22</ecNumber>
    </recommendedName>
</protein>
<keyword evidence="3" id="KW-0808">Transferase</keyword>
<feature type="region of interest" description="Disordered" evidence="10">
    <location>
        <begin position="293"/>
        <end position="324"/>
    </location>
</feature>
<evidence type="ECO:0000256" key="10">
    <source>
        <dbReference type="SAM" id="MobiDB-lite"/>
    </source>
</evidence>
<keyword evidence="2" id="KW-0723">Serine/threonine-protein kinase</keyword>
<dbReference type="GO" id="GO:0005634">
    <property type="term" value="C:nucleus"/>
    <property type="evidence" value="ECO:0007669"/>
    <property type="project" value="TreeGrafter"/>
</dbReference>
<keyword evidence="13" id="KW-1185">Reference proteome</keyword>
<reference evidence="12" key="1">
    <citation type="journal article" date="2023" name="Mol. Biol. Evol.">
        <title>Third-Generation Sequencing Reveals the Adaptive Role of the Epigenome in Three Deep-Sea Polychaetes.</title>
        <authorList>
            <person name="Perez M."/>
            <person name="Aroh O."/>
            <person name="Sun Y."/>
            <person name="Lan Y."/>
            <person name="Juniper S.K."/>
            <person name="Young C.R."/>
            <person name="Angers B."/>
            <person name="Qian P.Y."/>
        </authorList>
    </citation>
    <scope>NUCLEOTIDE SEQUENCE</scope>
    <source>
        <strain evidence="12">P08H-3</strain>
    </source>
</reference>
<comment type="caution">
    <text evidence="12">The sequence shown here is derived from an EMBL/GenBank/DDBJ whole genome shotgun (WGS) entry which is preliminary data.</text>
</comment>
<evidence type="ECO:0000256" key="1">
    <source>
        <dbReference type="ARBA" id="ARBA00012425"/>
    </source>
</evidence>
<evidence type="ECO:0000256" key="8">
    <source>
        <dbReference type="ARBA" id="ARBA00048367"/>
    </source>
</evidence>
<evidence type="ECO:0000256" key="6">
    <source>
        <dbReference type="ARBA" id="ARBA00022840"/>
    </source>
</evidence>
<evidence type="ECO:0000256" key="7">
    <source>
        <dbReference type="ARBA" id="ARBA00047811"/>
    </source>
</evidence>
<evidence type="ECO:0000313" key="13">
    <source>
        <dbReference type="Proteomes" id="UP001208570"/>
    </source>
</evidence>
<keyword evidence="6 9" id="KW-0067">ATP-binding</keyword>
<keyword evidence="5" id="KW-0418">Kinase</keyword>
<dbReference type="SUPFAM" id="SSF56112">
    <property type="entry name" value="Protein kinase-like (PK-like)"/>
    <property type="match status" value="1"/>
</dbReference>
<dbReference type="SMART" id="SM00220">
    <property type="entry name" value="S_TKc"/>
    <property type="match status" value="1"/>
</dbReference>
<feature type="domain" description="Protein kinase" evidence="11">
    <location>
        <begin position="5"/>
        <end position="260"/>
    </location>
</feature>
<dbReference type="PROSITE" id="PS50011">
    <property type="entry name" value="PROTEIN_KINASE_DOM"/>
    <property type="match status" value="1"/>
</dbReference>
<evidence type="ECO:0000256" key="4">
    <source>
        <dbReference type="ARBA" id="ARBA00022741"/>
    </source>
</evidence>
<accession>A0AAD9N864</accession>
<dbReference type="EC" id="2.7.11.22" evidence="1"/>
<evidence type="ECO:0000313" key="12">
    <source>
        <dbReference type="EMBL" id="KAK2158591.1"/>
    </source>
</evidence>